<keyword evidence="2" id="KW-0472">Membrane</keyword>
<dbReference type="EMBL" id="PVUE01000002">
    <property type="protein sequence ID" value="PRZ43377.1"/>
    <property type="molecule type" value="Genomic_DNA"/>
</dbReference>
<reference evidence="3 4" key="1">
    <citation type="submission" date="2018-03" db="EMBL/GenBank/DDBJ databases">
        <title>Genomic Encyclopedia of Archaeal and Bacterial Type Strains, Phase II (KMG-II): from individual species to whole genera.</title>
        <authorList>
            <person name="Goeker M."/>
        </authorList>
    </citation>
    <scope>NUCLEOTIDE SEQUENCE [LARGE SCALE GENOMIC DNA]</scope>
    <source>
        <strain evidence="3 4">DSM 100065</strain>
    </source>
</reference>
<accession>A0A2T1A4E6</accession>
<evidence type="ECO:0000313" key="4">
    <source>
        <dbReference type="Proteomes" id="UP000237752"/>
    </source>
</evidence>
<dbReference type="RefSeq" id="WP_106347552.1">
    <property type="nucleotide sequence ID" value="NZ_PVUE01000002.1"/>
</dbReference>
<dbReference type="InterPro" id="IPR021454">
    <property type="entry name" value="DUF3105"/>
</dbReference>
<keyword evidence="4" id="KW-1185">Reference proteome</keyword>
<sequence>MSNSKKAGGSRPTAKSSEKSGSSSKKSAKVDSAIRGARNSSVVSKSGRPWALIGATLAVVLFAAFAVFYAVKATSDKTAKDAANDPTKISGLQTFDYTSAQGAHSNDPVTYKETPPVGGTHNPEWADCTGTVYSVQIKNENAVHSLEHGAVWITYDPALVDADVIAQLEKLASGKDFTLLSPYPNQGSPISLQSWGHQLKVDSPTDKRVKKFIDGFRLNAEFTPELGASCQNPTFKADPKVPSDTGVPDQSAPMDPTSTGTQG</sequence>
<keyword evidence="2" id="KW-1133">Transmembrane helix</keyword>
<feature type="region of interest" description="Disordered" evidence="1">
    <location>
        <begin position="103"/>
        <end position="123"/>
    </location>
</feature>
<comment type="caution">
    <text evidence="3">The sequence shown here is derived from an EMBL/GenBank/DDBJ whole genome shotgun (WGS) entry which is preliminary data.</text>
</comment>
<evidence type="ECO:0000256" key="2">
    <source>
        <dbReference type="SAM" id="Phobius"/>
    </source>
</evidence>
<gene>
    <name evidence="3" type="ORF">CLV47_10263</name>
</gene>
<feature type="region of interest" description="Disordered" evidence="1">
    <location>
        <begin position="1"/>
        <end position="40"/>
    </location>
</feature>
<dbReference type="AlphaFoldDB" id="A0A2T1A4E6"/>
<feature type="region of interest" description="Disordered" evidence="1">
    <location>
        <begin position="227"/>
        <end position="263"/>
    </location>
</feature>
<organism evidence="3 4">
    <name type="scientific">Antricoccus suffuscus</name>
    <dbReference type="NCBI Taxonomy" id="1629062"/>
    <lineage>
        <taxon>Bacteria</taxon>
        <taxon>Bacillati</taxon>
        <taxon>Actinomycetota</taxon>
        <taxon>Actinomycetes</taxon>
        <taxon>Geodermatophilales</taxon>
        <taxon>Antricoccaceae</taxon>
        <taxon>Antricoccus</taxon>
    </lineage>
</organism>
<feature type="compositionally biased region" description="Low complexity" evidence="1">
    <location>
        <begin position="19"/>
        <end position="33"/>
    </location>
</feature>
<evidence type="ECO:0000313" key="3">
    <source>
        <dbReference type="EMBL" id="PRZ43377.1"/>
    </source>
</evidence>
<dbReference type="Proteomes" id="UP000237752">
    <property type="component" value="Unassembled WGS sequence"/>
</dbReference>
<proteinExistence type="predicted"/>
<dbReference type="OrthoDB" id="164831at2"/>
<keyword evidence="2" id="KW-0812">Transmembrane</keyword>
<name>A0A2T1A4E6_9ACTN</name>
<dbReference type="Pfam" id="PF11303">
    <property type="entry name" value="DUF3105"/>
    <property type="match status" value="1"/>
</dbReference>
<protein>
    <submittedName>
        <fullName evidence="3">Uncharacterized protein DUF3105</fullName>
    </submittedName>
</protein>
<evidence type="ECO:0000256" key="1">
    <source>
        <dbReference type="SAM" id="MobiDB-lite"/>
    </source>
</evidence>
<feature type="transmembrane region" description="Helical" evidence="2">
    <location>
        <begin position="50"/>
        <end position="71"/>
    </location>
</feature>